<name>A0A2U3AL50_9BACL</name>
<evidence type="ECO:0008006" key="3">
    <source>
        <dbReference type="Google" id="ProtNLM"/>
    </source>
</evidence>
<dbReference type="Gene3D" id="3.40.630.30">
    <property type="match status" value="1"/>
</dbReference>
<dbReference type="RefSeq" id="WP_109306108.1">
    <property type="nucleotide sequence ID" value="NZ_BJUF01000014.1"/>
</dbReference>
<dbReference type="EMBL" id="QFVR01000010">
    <property type="protein sequence ID" value="PWI25260.1"/>
    <property type="molecule type" value="Genomic_DNA"/>
</dbReference>
<evidence type="ECO:0000313" key="1">
    <source>
        <dbReference type="EMBL" id="PWI25260.1"/>
    </source>
</evidence>
<dbReference type="InterPro" id="IPR016181">
    <property type="entry name" value="Acyl_CoA_acyltransferase"/>
</dbReference>
<proteinExistence type="predicted"/>
<keyword evidence="2" id="KW-1185">Reference proteome</keyword>
<dbReference type="AlphaFoldDB" id="A0A2U3AL50"/>
<comment type="caution">
    <text evidence="1">The sequence shown here is derived from an EMBL/GenBank/DDBJ whole genome shotgun (WGS) entry which is preliminary data.</text>
</comment>
<dbReference type="SUPFAM" id="SSF55729">
    <property type="entry name" value="Acyl-CoA N-acyltransferases (Nat)"/>
    <property type="match status" value="1"/>
</dbReference>
<protein>
    <recommendedName>
        <fullName evidence="3">N-acetyltransferase domain-containing protein</fullName>
    </recommendedName>
</protein>
<dbReference type="Proteomes" id="UP000245938">
    <property type="component" value="Unassembled WGS sequence"/>
</dbReference>
<gene>
    <name evidence="1" type="ORF">DEX24_09055</name>
</gene>
<sequence>MQTATTYKYVFLTEDQHELIAEAAACLGHTFVGIKVGDKFIQEPMVGYLHLEYEDFYQFAKEYLIATVKQGYSAVALNDDDHVVGVFCGDTNKLEVIEGELFEGSFKDMNIISQVLEDVDKKFVIDFEKKYAKKMNDGEILHLFLLGVMAEEGRHEIVQELGDMLISKAREAGLKHILAEATNPKSMRLLEKFHGLTKYRDMEGQYIMHAYAENACLKAIPTTVADGTYIILKEL</sequence>
<evidence type="ECO:0000313" key="2">
    <source>
        <dbReference type="Proteomes" id="UP000245938"/>
    </source>
</evidence>
<accession>A0A2U3AL50</accession>
<dbReference type="OrthoDB" id="2080303at2"/>
<reference evidence="1 2" key="1">
    <citation type="submission" date="2018-05" db="EMBL/GenBank/DDBJ databases">
        <title>Kurthia sibirica genome sequence.</title>
        <authorList>
            <person name="Maclea K.S."/>
            <person name="Goen A.E."/>
        </authorList>
    </citation>
    <scope>NUCLEOTIDE SEQUENCE [LARGE SCALE GENOMIC DNA]</scope>
    <source>
        <strain evidence="1 2">ATCC 49154</strain>
    </source>
</reference>
<organism evidence="1 2">
    <name type="scientific">Kurthia sibirica</name>
    <dbReference type="NCBI Taxonomy" id="202750"/>
    <lineage>
        <taxon>Bacteria</taxon>
        <taxon>Bacillati</taxon>
        <taxon>Bacillota</taxon>
        <taxon>Bacilli</taxon>
        <taxon>Bacillales</taxon>
        <taxon>Caryophanaceae</taxon>
        <taxon>Kurthia</taxon>
    </lineage>
</organism>